<evidence type="ECO:0000313" key="2">
    <source>
        <dbReference type="Proteomes" id="UP000325577"/>
    </source>
</evidence>
<organism evidence="1 2">
    <name type="scientific">Nyssa sinensis</name>
    <dbReference type="NCBI Taxonomy" id="561372"/>
    <lineage>
        <taxon>Eukaryota</taxon>
        <taxon>Viridiplantae</taxon>
        <taxon>Streptophyta</taxon>
        <taxon>Embryophyta</taxon>
        <taxon>Tracheophyta</taxon>
        <taxon>Spermatophyta</taxon>
        <taxon>Magnoliopsida</taxon>
        <taxon>eudicotyledons</taxon>
        <taxon>Gunneridae</taxon>
        <taxon>Pentapetalae</taxon>
        <taxon>asterids</taxon>
        <taxon>Cornales</taxon>
        <taxon>Nyssaceae</taxon>
        <taxon>Nyssa</taxon>
    </lineage>
</organism>
<evidence type="ECO:0000313" key="1">
    <source>
        <dbReference type="EMBL" id="KAA8544498.1"/>
    </source>
</evidence>
<dbReference type="EMBL" id="CM018034">
    <property type="protein sequence ID" value="KAA8544498.1"/>
    <property type="molecule type" value="Genomic_DNA"/>
</dbReference>
<accession>A0A5J5BNY1</accession>
<reference evidence="1 2" key="1">
    <citation type="submission" date="2019-09" db="EMBL/GenBank/DDBJ databases">
        <title>A chromosome-level genome assembly of the Chinese tupelo Nyssa sinensis.</title>
        <authorList>
            <person name="Yang X."/>
            <person name="Kang M."/>
            <person name="Yang Y."/>
            <person name="Xiong H."/>
            <person name="Wang M."/>
            <person name="Zhang Z."/>
            <person name="Wang Z."/>
            <person name="Wu H."/>
            <person name="Ma T."/>
            <person name="Liu J."/>
            <person name="Xi Z."/>
        </authorList>
    </citation>
    <scope>NUCLEOTIDE SEQUENCE [LARGE SCALE GENOMIC DNA]</scope>
    <source>
        <strain evidence="1">J267</strain>
        <tissue evidence="1">Leaf</tissue>
    </source>
</reference>
<dbReference type="AlphaFoldDB" id="A0A5J5BNY1"/>
<sequence length="108" mass="12220">MSIMVRSDVVRSDEAYVNEHELLLVARPLPGHLPTSAYRWTLRLFLWSWLPYCRSPIPAYYSAGINCFPFLRLDPSLAITVTSSVLSMGRQLPVLIFSITGIFLLGFS</sequence>
<protein>
    <submittedName>
        <fullName evidence="1">Uncharacterized protein</fullName>
    </submittedName>
</protein>
<name>A0A5J5BNY1_9ASTE</name>
<dbReference type="Proteomes" id="UP000325577">
    <property type="component" value="Linkage Group LG11"/>
</dbReference>
<proteinExistence type="predicted"/>
<keyword evidence="2" id="KW-1185">Reference proteome</keyword>
<gene>
    <name evidence="1" type="ORF">F0562_022462</name>
</gene>